<dbReference type="Pfam" id="PF10108">
    <property type="entry name" value="DNA_pol_B_exo2"/>
    <property type="match status" value="1"/>
</dbReference>
<dbReference type="InterPro" id="IPR019288">
    <property type="entry name" value="3'-5'_exonuclease_PolB-like"/>
</dbReference>
<evidence type="ECO:0000259" key="1">
    <source>
        <dbReference type="Pfam" id="PF10108"/>
    </source>
</evidence>
<organism evidence="2 3">
    <name type="scientific">Hymenobacter edaphi</name>
    <dbReference type="NCBI Taxonomy" id="2211146"/>
    <lineage>
        <taxon>Bacteria</taxon>
        <taxon>Pseudomonadati</taxon>
        <taxon>Bacteroidota</taxon>
        <taxon>Cytophagia</taxon>
        <taxon>Cytophagales</taxon>
        <taxon>Hymenobacteraceae</taxon>
        <taxon>Hymenobacter</taxon>
    </lineage>
</organism>
<dbReference type="GO" id="GO:0003676">
    <property type="term" value="F:nucleic acid binding"/>
    <property type="evidence" value="ECO:0007669"/>
    <property type="project" value="InterPro"/>
</dbReference>
<dbReference type="EMBL" id="QHKM01000016">
    <property type="protein sequence ID" value="RAK62211.1"/>
    <property type="molecule type" value="Genomic_DNA"/>
</dbReference>
<dbReference type="CDD" id="cd05782">
    <property type="entry name" value="DNA_polB_like1_exo"/>
    <property type="match status" value="1"/>
</dbReference>
<dbReference type="Gene3D" id="3.30.420.10">
    <property type="entry name" value="Ribonuclease H-like superfamily/Ribonuclease H"/>
    <property type="match status" value="1"/>
</dbReference>
<comment type="caution">
    <text evidence="2">The sequence shown here is derived from an EMBL/GenBank/DDBJ whole genome shotgun (WGS) entry which is preliminary data.</text>
</comment>
<name>A0A328B727_9BACT</name>
<evidence type="ECO:0000313" key="2">
    <source>
        <dbReference type="EMBL" id="RAK62211.1"/>
    </source>
</evidence>
<dbReference type="SUPFAM" id="SSF53098">
    <property type="entry name" value="Ribonuclease H-like"/>
    <property type="match status" value="1"/>
</dbReference>
<dbReference type="OrthoDB" id="9773351at2"/>
<accession>A0A328B727</accession>
<evidence type="ECO:0000313" key="3">
    <source>
        <dbReference type="Proteomes" id="UP000248553"/>
    </source>
</evidence>
<dbReference type="AlphaFoldDB" id="A0A328B727"/>
<gene>
    <name evidence="2" type="ORF">DLM85_24245</name>
</gene>
<dbReference type="Proteomes" id="UP000248553">
    <property type="component" value="Unassembled WGS sequence"/>
</dbReference>
<dbReference type="InterPro" id="IPR036397">
    <property type="entry name" value="RNaseH_sf"/>
</dbReference>
<protein>
    <submittedName>
        <fullName evidence="2">3'-5' exonuclease</fullName>
    </submittedName>
</protein>
<proteinExistence type="predicted"/>
<keyword evidence="2" id="KW-0269">Exonuclease</keyword>
<keyword evidence="2" id="KW-0378">Hydrolase</keyword>
<reference evidence="3" key="1">
    <citation type="submission" date="2018-05" db="EMBL/GenBank/DDBJ databases">
        <authorList>
            <person name="Nie L."/>
        </authorList>
    </citation>
    <scope>NUCLEOTIDE SEQUENCE [LARGE SCALE GENOMIC DNA]</scope>
    <source>
        <strain evidence="3">NL</strain>
    </source>
</reference>
<keyword evidence="2" id="KW-0540">Nuclease</keyword>
<feature type="domain" description="Predicted 3'-5' exonuclease PolB-like" evidence="1">
    <location>
        <begin position="78"/>
        <end position="239"/>
    </location>
</feature>
<keyword evidence="3" id="KW-1185">Reference proteome</keyword>
<dbReference type="GO" id="GO:0004527">
    <property type="term" value="F:exonuclease activity"/>
    <property type="evidence" value="ECO:0007669"/>
    <property type="project" value="UniProtKB-KW"/>
</dbReference>
<sequence>MLRNLKLTDVFVLDIETVPCVGCHEELDDMLRHLWEHKAQSLRRQQGFPTWGAEEIEPMPDRFTAASLFAQAGIYAEFGRVICISVGYFYYDALEQLRFKVKSFAGDDEADLLQDFVRALSKRPNFTLCAHNGKEFDFPYLSRRMLINGVALPPQLDVAGKKPWEINHLDTMELWKFGDRKSFTSLALLAAMFGIPTPKDDINGADVARVYYEEHDLPRIVKYCQKDIITTARLLLKFRGDEPFADDAVVYADQPAPMMVLRAS</sequence>
<dbReference type="InterPro" id="IPR012337">
    <property type="entry name" value="RNaseH-like_sf"/>
</dbReference>